<dbReference type="Proteomes" id="UP000179920">
    <property type="component" value="Chromosome III"/>
</dbReference>
<accession>A0A1K0G0I1</accession>
<feature type="transmembrane region" description="Helical" evidence="1">
    <location>
        <begin position="24"/>
        <end position="42"/>
    </location>
</feature>
<organism evidence="2 3">
    <name type="scientific">Ustilago bromivora</name>
    <dbReference type="NCBI Taxonomy" id="307758"/>
    <lineage>
        <taxon>Eukaryota</taxon>
        <taxon>Fungi</taxon>
        <taxon>Dikarya</taxon>
        <taxon>Basidiomycota</taxon>
        <taxon>Ustilaginomycotina</taxon>
        <taxon>Ustilaginomycetes</taxon>
        <taxon>Ustilaginales</taxon>
        <taxon>Ustilaginaceae</taxon>
        <taxon>Ustilago</taxon>
    </lineage>
</organism>
<evidence type="ECO:0000313" key="3">
    <source>
        <dbReference type="Proteomes" id="UP000179920"/>
    </source>
</evidence>
<sequence>MYSHNESSTPIVYSDADHASSWKVNLYLTYGVVLTLFGRAVTWRSRRQRVISLSTAKAKMVTLSDTCHNVIWVLNRLNGLDIIAMGIPIMLLTGNQAAEHIISANGPGRNKSLTLRGTFMKDTINKGIVTVRWIIGELQVTNGLTKLLNARGSTKSWKDLGVKAGLVACC</sequence>
<dbReference type="AlphaFoldDB" id="A0A1K0G0I1"/>
<evidence type="ECO:0000256" key="1">
    <source>
        <dbReference type="SAM" id="Phobius"/>
    </source>
</evidence>
<proteinExistence type="predicted"/>
<evidence type="ECO:0000313" key="2">
    <source>
        <dbReference type="EMBL" id="SAM78683.1"/>
    </source>
</evidence>
<reference evidence="3" key="1">
    <citation type="submission" date="2016-04" db="EMBL/GenBank/DDBJ databases">
        <authorList>
            <person name="Guldener U."/>
            <person name="Guldener U."/>
        </authorList>
    </citation>
    <scope>NUCLEOTIDE SEQUENCE [LARGE SCALE GENOMIC DNA]</scope>
    <source>
        <strain evidence="3">UB2112</strain>
    </source>
</reference>
<dbReference type="EMBL" id="LT558119">
    <property type="protein sequence ID" value="SAM78683.1"/>
    <property type="molecule type" value="Genomic_DNA"/>
</dbReference>
<name>A0A1K0G0I1_9BASI</name>
<protein>
    <submittedName>
        <fullName evidence="2">Uncharacterized protein</fullName>
    </submittedName>
</protein>
<keyword evidence="1" id="KW-0812">Transmembrane</keyword>
<gene>
    <name evidence="2" type="ORF">UBRO_20561</name>
</gene>
<keyword evidence="1" id="KW-0472">Membrane</keyword>
<keyword evidence="1" id="KW-1133">Transmembrane helix</keyword>
<dbReference type="CDD" id="cd09272">
    <property type="entry name" value="RNase_HI_RT_Ty1"/>
    <property type="match status" value="1"/>
</dbReference>